<dbReference type="GO" id="GO:0009535">
    <property type="term" value="C:chloroplast thylakoid membrane"/>
    <property type="evidence" value="ECO:0000318"/>
    <property type="project" value="GO_Central"/>
</dbReference>
<gene>
    <name evidence="4" type="ORF">PHYPA_002495</name>
</gene>
<dbReference type="PANTHER" id="PTHR31906">
    <property type="entry name" value="PLASTID-LIPID-ASSOCIATED PROTEIN 4, CHLOROPLASTIC-RELATED"/>
    <property type="match status" value="1"/>
</dbReference>
<reference evidence="4 6" key="1">
    <citation type="journal article" date="2008" name="Science">
        <title>The Physcomitrella genome reveals evolutionary insights into the conquest of land by plants.</title>
        <authorList>
            <person name="Rensing S."/>
            <person name="Lang D."/>
            <person name="Zimmer A."/>
            <person name="Terry A."/>
            <person name="Salamov A."/>
            <person name="Shapiro H."/>
            <person name="Nishiyama T."/>
            <person name="Perroud P.-F."/>
            <person name="Lindquist E."/>
            <person name="Kamisugi Y."/>
            <person name="Tanahashi T."/>
            <person name="Sakakibara K."/>
            <person name="Fujita T."/>
            <person name="Oishi K."/>
            <person name="Shin-I T."/>
            <person name="Kuroki Y."/>
            <person name="Toyoda A."/>
            <person name="Suzuki Y."/>
            <person name="Hashimoto A."/>
            <person name="Yamaguchi K."/>
            <person name="Sugano A."/>
            <person name="Kohara Y."/>
            <person name="Fujiyama A."/>
            <person name="Anterola A."/>
            <person name="Aoki S."/>
            <person name="Ashton N."/>
            <person name="Barbazuk W.B."/>
            <person name="Barker E."/>
            <person name="Bennetzen J."/>
            <person name="Bezanilla M."/>
            <person name="Blankenship R."/>
            <person name="Cho S.H."/>
            <person name="Dutcher S."/>
            <person name="Estelle M."/>
            <person name="Fawcett J.A."/>
            <person name="Gundlach H."/>
            <person name="Hanada K."/>
            <person name="Heyl A."/>
            <person name="Hicks K.A."/>
            <person name="Hugh J."/>
            <person name="Lohr M."/>
            <person name="Mayer K."/>
            <person name="Melkozernov A."/>
            <person name="Murata T."/>
            <person name="Nelson D."/>
            <person name="Pils B."/>
            <person name="Prigge M."/>
            <person name="Reiss B."/>
            <person name="Renner T."/>
            <person name="Rombauts S."/>
            <person name="Rushton P."/>
            <person name="Sanderfoot A."/>
            <person name="Schween G."/>
            <person name="Shiu S.-H."/>
            <person name="Stueber K."/>
            <person name="Theodoulou F.L."/>
            <person name="Tu H."/>
            <person name="Van de Peer Y."/>
            <person name="Verrier P.J."/>
            <person name="Waters E."/>
            <person name="Wood A."/>
            <person name="Yang L."/>
            <person name="Cove D."/>
            <person name="Cuming A."/>
            <person name="Hasebe M."/>
            <person name="Lucas S."/>
            <person name="Mishler D.B."/>
            <person name="Reski R."/>
            <person name="Grigoriev I."/>
            <person name="Quatrano R.S."/>
            <person name="Boore J.L."/>
        </authorList>
    </citation>
    <scope>NUCLEOTIDE SEQUENCE [LARGE SCALE GENOMIC DNA]</scope>
    <source>
        <strain evidence="5 6">cv. Gransden 2004</strain>
    </source>
</reference>
<dbReference type="InterPro" id="IPR039633">
    <property type="entry name" value="PAP"/>
</dbReference>
<evidence type="ECO:0000256" key="1">
    <source>
        <dbReference type="ARBA" id="ARBA00004474"/>
    </source>
</evidence>
<sequence>MSLILFRIHSIPRLFVVCVVKKFLQLMSFYGVSLQISGQQEVQIDQDRMQEVEKVKMDLLRAVMDTKRGAQVTTEQRAAVEDAMMGVEKYNAGTPLVLDQLHGTWLLQYTTASEIVSLIQAADQFPLLQVGQLYQCFDCQGRTDGGTVENIVRWSVSGLLQKNEGATFNVVAKFAMVGPRIIVIQKVEARLGEVKSRIGVIHCSSTFTSNFHQLPGVLLRISLVTMSFDINQFHSHVHFVVVIS</sequence>
<evidence type="ECO:0000313" key="5">
    <source>
        <dbReference type="EnsemblPlants" id="Pp3c2_10460V3.1"/>
    </source>
</evidence>
<dbReference type="Gramene" id="Pp3c2_10460V3.1">
    <property type="protein sequence ID" value="Pp3c2_10460V3.1"/>
    <property type="gene ID" value="Pp3c2_10460"/>
</dbReference>
<proteinExistence type="predicted"/>
<organism evidence="4">
    <name type="scientific">Physcomitrium patens</name>
    <name type="common">Spreading-leaved earth moss</name>
    <name type="synonym">Physcomitrella patens</name>
    <dbReference type="NCBI Taxonomy" id="3218"/>
    <lineage>
        <taxon>Eukaryota</taxon>
        <taxon>Viridiplantae</taxon>
        <taxon>Streptophyta</taxon>
        <taxon>Embryophyta</taxon>
        <taxon>Bryophyta</taxon>
        <taxon>Bryophytina</taxon>
        <taxon>Bryopsida</taxon>
        <taxon>Funariidae</taxon>
        <taxon>Funariales</taxon>
        <taxon>Funariaceae</taxon>
        <taxon>Physcomitrium</taxon>
    </lineage>
</organism>
<evidence type="ECO:0000259" key="3">
    <source>
        <dbReference type="Pfam" id="PF04755"/>
    </source>
</evidence>
<feature type="domain" description="Plastid lipid-associated protein/fibrillin conserved" evidence="3">
    <location>
        <begin position="54"/>
        <end position="195"/>
    </location>
</feature>
<dbReference type="EnsemblPlants" id="Pp3c2_10460V3.2">
    <property type="protein sequence ID" value="Pp3c2_10460V3.2"/>
    <property type="gene ID" value="Pp3c2_10460"/>
</dbReference>
<dbReference type="EMBL" id="ABEU02000002">
    <property type="protein sequence ID" value="PNR59703.1"/>
    <property type="molecule type" value="Genomic_DNA"/>
</dbReference>
<protein>
    <recommendedName>
        <fullName evidence="3">Plastid lipid-associated protein/fibrillin conserved domain-containing protein</fullName>
    </recommendedName>
</protein>
<evidence type="ECO:0000256" key="2">
    <source>
        <dbReference type="ARBA" id="ARBA00022640"/>
    </source>
</evidence>
<evidence type="ECO:0000313" key="4">
    <source>
        <dbReference type="EMBL" id="PNR59703.1"/>
    </source>
</evidence>
<comment type="subcellular location">
    <subcellularLocation>
        <location evidence="1">Plastid</location>
    </subcellularLocation>
</comment>
<reference evidence="4 6" key="2">
    <citation type="journal article" date="2018" name="Plant J.">
        <title>The Physcomitrella patens chromosome-scale assembly reveals moss genome structure and evolution.</title>
        <authorList>
            <person name="Lang D."/>
            <person name="Ullrich K.K."/>
            <person name="Murat F."/>
            <person name="Fuchs J."/>
            <person name="Jenkins J."/>
            <person name="Haas F.B."/>
            <person name="Piednoel M."/>
            <person name="Gundlach H."/>
            <person name="Van Bel M."/>
            <person name="Meyberg R."/>
            <person name="Vives C."/>
            <person name="Morata J."/>
            <person name="Symeonidi A."/>
            <person name="Hiss M."/>
            <person name="Muchero W."/>
            <person name="Kamisugi Y."/>
            <person name="Saleh O."/>
            <person name="Blanc G."/>
            <person name="Decker E.L."/>
            <person name="van Gessel N."/>
            <person name="Grimwood J."/>
            <person name="Hayes R.D."/>
            <person name="Graham S.W."/>
            <person name="Gunter L.E."/>
            <person name="McDaniel S.F."/>
            <person name="Hoernstein S.N.W."/>
            <person name="Larsson A."/>
            <person name="Li F.W."/>
            <person name="Perroud P.F."/>
            <person name="Phillips J."/>
            <person name="Ranjan P."/>
            <person name="Rokshar D.S."/>
            <person name="Rothfels C.J."/>
            <person name="Schneider L."/>
            <person name="Shu S."/>
            <person name="Stevenson D.W."/>
            <person name="Thummler F."/>
            <person name="Tillich M."/>
            <person name="Villarreal Aguilar J.C."/>
            <person name="Widiez T."/>
            <person name="Wong G.K."/>
            <person name="Wymore A."/>
            <person name="Zhang Y."/>
            <person name="Zimmer A.D."/>
            <person name="Quatrano R.S."/>
            <person name="Mayer K.F.X."/>
            <person name="Goodstein D."/>
            <person name="Casacuberta J.M."/>
            <person name="Vandepoele K."/>
            <person name="Reski R."/>
            <person name="Cuming A.C."/>
            <person name="Tuskan G.A."/>
            <person name="Maumus F."/>
            <person name="Salse J."/>
            <person name="Schmutz J."/>
            <person name="Rensing S.A."/>
        </authorList>
    </citation>
    <scope>NUCLEOTIDE SEQUENCE [LARGE SCALE GENOMIC DNA]</scope>
    <source>
        <strain evidence="5 6">cv. Gransden 2004</strain>
    </source>
</reference>
<dbReference type="AlphaFoldDB" id="A0A2K1L101"/>
<keyword evidence="2" id="KW-0934">Plastid</keyword>
<dbReference type="Proteomes" id="UP000006727">
    <property type="component" value="Chromosome 2"/>
</dbReference>
<name>A0A2K1L101_PHYPA</name>
<dbReference type="EnsemblPlants" id="Pp3c2_10460V3.1">
    <property type="protein sequence ID" value="Pp3c2_10460V3.1"/>
    <property type="gene ID" value="Pp3c2_10460"/>
</dbReference>
<keyword evidence="6" id="KW-1185">Reference proteome</keyword>
<evidence type="ECO:0000313" key="6">
    <source>
        <dbReference type="Proteomes" id="UP000006727"/>
    </source>
</evidence>
<dbReference type="InParanoid" id="A0A2K1L101"/>
<dbReference type="InterPro" id="IPR006843">
    <property type="entry name" value="PAP/fibrillin_dom"/>
</dbReference>
<dbReference type="STRING" id="3218.A0A2K1L101"/>
<dbReference type="Gramene" id="Pp3c2_10460V3.2">
    <property type="protein sequence ID" value="Pp3c2_10460V3.2"/>
    <property type="gene ID" value="Pp3c2_10460"/>
</dbReference>
<dbReference type="Pfam" id="PF04755">
    <property type="entry name" value="PAP_fibrillin"/>
    <property type="match status" value="1"/>
</dbReference>
<reference evidence="5" key="3">
    <citation type="submission" date="2020-12" db="UniProtKB">
        <authorList>
            <consortium name="EnsemblPlants"/>
        </authorList>
    </citation>
    <scope>IDENTIFICATION</scope>
</reference>
<accession>A0A2K1L101</accession>